<sequence length="74" mass="8310">MPSNVSSSQTVRLFLESIDKDKSGSISAEELITALENANIKVKHVERFIAQYDKNNDGQLDFDELMEFFATIGL</sequence>
<dbReference type="Pfam" id="PF13499">
    <property type="entry name" value="EF-hand_7"/>
    <property type="match status" value="1"/>
</dbReference>
<dbReference type="InterPro" id="IPR018247">
    <property type="entry name" value="EF_Hand_1_Ca_BS"/>
</dbReference>
<organism evidence="5">
    <name type="scientific">Rodentolepis nana</name>
    <name type="common">Dwarf tapeworm</name>
    <name type="synonym">Hymenolepis nana</name>
    <dbReference type="NCBI Taxonomy" id="102285"/>
    <lineage>
        <taxon>Eukaryota</taxon>
        <taxon>Metazoa</taxon>
        <taxon>Spiralia</taxon>
        <taxon>Lophotrochozoa</taxon>
        <taxon>Platyhelminthes</taxon>
        <taxon>Cestoda</taxon>
        <taxon>Eucestoda</taxon>
        <taxon>Cyclophyllidea</taxon>
        <taxon>Hymenolepididae</taxon>
        <taxon>Rodentolepis</taxon>
    </lineage>
</organism>
<dbReference type="WBParaSite" id="HNAJ_0001203901-mRNA-1">
    <property type="protein sequence ID" value="HNAJ_0001203901-mRNA-1"/>
    <property type="gene ID" value="HNAJ_0001203901"/>
</dbReference>
<evidence type="ECO:0000313" key="3">
    <source>
        <dbReference type="EMBL" id="VDO12004.1"/>
    </source>
</evidence>
<accession>A0A0R3TW16</accession>
<keyword evidence="4" id="KW-1185">Reference proteome</keyword>
<dbReference type="Gene3D" id="1.10.238.10">
    <property type="entry name" value="EF-hand"/>
    <property type="match status" value="1"/>
</dbReference>
<dbReference type="EMBL" id="UZAE01013977">
    <property type="protein sequence ID" value="VDO12004.1"/>
    <property type="molecule type" value="Genomic_DNA"/>
</dbReference>
<reference evidence="3 4" key="2">
    <citation type="submission" date="2018-11" db="EMBL/GenBank/DDBJ databases">
        <authorList>
            <consortium name="Pathogen Informatics"/>
        </authorList>
    </citation>
    <scope>NUCLEOTIDE SEQUENCE [LARGE SCALE GENOMIC DNA]</scope>
</reference>
<evidence type="ECO:0000256" key="1">
    <source>
        <dbReference type="ARBA" id="ARBA00022837"/>
    </source>
</evidence>
<dbReference type="OrthoDB" id="293868at2759"/>
<dbReference type="PROSITE" id="PS50222">
    <property type="entry name" value="EF_HAND_2"/>
    <property type="match status" value="1"/>
</dbReference>
<dbReference type="InterPro" id="IPR002048">
    <property type="entry name" value="EF_hand_dom"/>
</dbReference>
<reference evidence="5" key="1">
    <citation type="submission" date="2017-02" db="UniProtKB">
        <authorList>
            <consortium name="WormBaseParasite"/>
        </authorList>
    </citation>
    <scope>IDENTIFICATION</scope>
</reference>
<dbReference type="STRING" id="102285.A0A0R3TW16"/>
<evidence type="ECO:0000313" key="4">
    <source>
        <dbReference type="Proteomes" id="UP000278807"/>
    </source>
</evidence>
<dbReference type="GO" id="GO:0005509">
    <property type="term" value="F:calcium ion binding"/>
    <property type="evidence" value="ECO:0007669"/>
    <property type="project" value="InterPro"/>
</dbReference>
<dbReference type="SMART" id="SM00054">
    <property type="entry name" value="EFh"/>
    <property type="match status" value="2"/>
</dbReference>
<dbReference type="PROSITE" id="PS00018">
    <property type="entry name" value="EF_HAND_1"/>
    <property type="match status" value="1"/>
</dbReference>
<dbReference type="SUPFAM" id="SSF47473">
    <property type="entry name" value="EF-hand"/>
    <property type="match status" value="1"/>
</dbReference>
<dbReference type="CDD" id="cd00051">
    <property type="entry name" value="EFh"/>
    <property type="match status" value="1"/>
</dbReference>
<proteinExistence type="predicted"/>
<dbReference type="InterPro" id="IPR011992">
    <property type="entry name" value="EF-hand-dom_pair"/>
</dbReference>
<protein>
    <submittedName>
        <fullName evidence="5">EF-hand domain-containing protein</fullName>
    </submittedName>
</protein>
<name>A0A0R3TW16_RODNA</name>
<feature type="domain" description="EF-hand" evidence="2">
    <location>
        <begin position="40"/>
        <end position="74"/>
    </location>
</feature>
<evidence type="ECO:0000313" key="5">
    <source>
        <dbReference type="WBParaSite" id="HNAJ_0001203901-mRNA-1"/>
    </source>
</evidence>
<evidence type="ECO:0000259" key="2">
    <source>
        <dbReference type="PROSITE" id="PS50222"/>
    </source>
</evidence>
<gene>
    <name evidence="3" type="ORF">HNAJ_LOCUS12028</name>
</gene>
<keyword evidence="1" id="KW-0106">Calcium</keyword>
<dbReference type="Proteomes" id="UP000278807">
    <property type="component" value="Unassembled WGS sequence"/>
</dbReference>
<dbReference type="AlphaFoldDB" id="A0A0R3TW16"/>